<dbReference type="EMBL" id="JANPWB010000006">
    <property type="protein sequence ID" value="KAJ1175917.1"/>
    <property type="molecule type" value="Genomic_DNA"/>
</dbReference>
<sequence>MICPPVTGQPKVSRTRTRLVLALPPVPRILMPRKPIRNSIRRQRRNLEELKGRPWWRVRHTTEERKGAALQEGKV</sequence>
<evidence type="ECO:0000313" key="1">
    <source>
        <dbReference type="EMBL" id="KAJ1175917.1"/>
    </source>
</evidence>
<gene>
    <name evidence="1" type="ORF">NDU88_001202</name>
</gene>
<accession>A0AAV7TH71</accession>
<name>A0AAV7TH71_PLEWA</name>
<reference evidence="1" key="1">
    <citation type="journal article" date="2022" name="bioRxiv">
        <title>Sequencing and chromosome-scale assembly of the giantPleurodeles waltlgenome.</title>
        <authorList>
            <person name="Brown T."/>
            <person name="Elewa A."/>
            <person name="Iarovenko S."/>
            <person name="Subramanian E."/>
            <person name="Araus A.J."/>
            <person name="Petzold A."/>
            <person name="Susuki M."/>
            <person name="Suzuki K.-i.T."/>
            <person name="Hayashi T."/>
            <person name="Toyoda A."/>
            <person name="Oliveira C."/>
            <person name="Osipova E."/>
            <person name="Leigh N.D."/>
            <person name="Simon A."/>
            <person name="Yun M.H."/>
        </authorList>
    </citation>
    <scope>NUCLEOTIDE SEQUENCE</scope>
    <source>
        <strain evidence="1">20211129_DDA</strain>
        <tissue evidence="1">Liver</tissue>
    </source>
</reference>
<organism evidence="1 2">
    <name type="scientific">Pleurodeles waltl</name>
    <name type="common">Iberian ribbed newt</name>
    <dbReference type="NCBI Taxonomy" id="8319"/>
    <lineage>
        <taxon>Eukaryota</taxon>
        <taxon>Metazoa</taxon>
        <taxon>Chordata</taxon>
        <taxon>Craniata</taxon>
        <taxon>Vertebrata</taxon>
        <taxon>Euteleostomi</taxon>
        <taxon>Amphibia</taxon>
        <taxon>Batrachia</taxon>
        <taxon>Caudata</taxon>
        <taxon>Salamandroidea</taxon>
        <taxon>Salamandridae</taxon>
        <taxon>Pleurodelinae</taxon>
        <taxon>Pleurodeles</taxon>
    </lineage>
</organism>
<dbReference type="AlphaFoldDB" id="A0AAV7TH71"/>
<protein>
    <submittedName>
        <fullName evidence="1">Uncharacterized protein</fullName>
    </submittedName>
</protein>
<dbReference type="Proteomes" id="UP001066276">
    <property type="component" value="Chromosome 3_2"/>
</dbReference>
<proteinExistence type="predicted"/>
<evidence type="ECO:0000313" key="2">
    <source>
        <dbReference type="Proteomes" id="UP001066276"/>
    </source>
</evidence>
<keyword evidence="2" id="KW-1185">Reference proteome</keyword>
<comment type="caution">
    <text evidence="1">The sequence shown here is derived from an EMBL/GenBank/DDBJ whole genome shotgun (WGS) entry which is preliminary data.</text>
</comment>